<sequence>MNPDLGSLYAWVKVSRERVFAWAEALPDGVYTLEGSEFAFGSLRNVQAHVAGCYRVWVGARGLREDVGGPDPASVPDVTAMRRVFADVDSMMERALDTFAAPDEAFDLVLPGEVLRVTQRWLVMHPVTHEFHHKGQMLTMGRVLGFPYPPGPDTDLGLPGEVPGG</sequence>
<keyword evidence="4" id="KW-1185">Reference proteome</keyword>
<dbReference type="InterPro" id="IPR007837">
    <property type="entry name" value="DinB"/>
</dbReference>
<evidence type="ECO:0000256" key="1">
    <source>
        <dbReference type="ARBA" id="ARBA00008635"/>
    </source>
</evidence>
<proteinExistence type="inferred from homology"/>
<gene>
    <name evidence="3" type="ORF">GCM10008937_13080</name>
</gene>
<dbReference type="InterPro" id="IPR034660">
    <property type="entry name" value="DinB/YfiT-like"/>
</dbReference>
<accession>A0ABN1BW98</accession>
<protein>
    <submittedName>
        <fullName evidence="3">DinB family protein</fullName>
    </submittedName>
</protein>
<evidence type="ECO:0000313" key="4">
    <source>
        <dbReference type="Proteomes" id="UP001500191"/>
    </source>
</evidence>
<dbReference type="EMBL" id="BAAADB010000011">
    <property type="protein sequence ID" value="GAA0506644.1"/>
    <property type="molecule type" value="Genomic_DNA"/>
</dbReference>
<dbReference type="SUPFAM" id="SSF109854">
    <property type="entry name" value="DinB/YfiT-like putative metalloenzymes"/>
    <property type="match status" value="1"/>
</dbReference>
<evidence type="ECO:0000313" key="3">
    <source>
        <dbReference type="EMBL" id="GAA0506644.1"/>
    </source>
</evidence>
<dbReference type="Pfam" id="PF05163">
    <property type="entry name" value="DinB"/>
    <property type="match status" value="1"/>
</dbReference>
<comment type="similarity">
    <text evidence="1">Belongs to the DinB family.</text>
</comment>
<dbReference type="Gene3D" id="1.20.120.450">
    <property type="entry name" value="dinb family like domain"/>
    <property type="match status" value="1"/>
</dbReference>
<dbReference type="PANTHER" id="PTHR37302">
    <property type="entry name" value="SLR1116 PROTEIN"/>
    <property type="match status" value="1"/>
</dbReference>
<reference evidence="3 4" key="1">
    <citation type="journal article" date="2019" name="Int. J. Syst. Evol. Microbiol.">
        <title>The Global Catalogue of Microorganisms (GCM) 10K type strain sequencing project: providing services to taxonomists for standard genome sequencing and annotation.</title>
        <authorList>
            <consortium name="The Broad Institute Genomics Platform"/>
            <consortium name="The Broad Institute Genome Sequencing Center for Infectious Disease"/>
            <person name="Wu L."/>
            <person name="Ma J."/>
        </authorList>
    </citation>
    <scope>NUCLEOTIDE SEQUENCE [LARGE SCALE GENOMIC DNA]</scope>
    <source>
        <strain evidence="3 4">JCM 14368</strain>
    </source>
</reference>
<dbReference type="PANTHER" id="PTHR37302:SF3">
    <property type="entry name" value="DAMAGE-INDUCIBLE PROTEIN DINB"/>
    <property type="match status" value="1"/>
</dbReference>
<keyword evidence="2" id="KW-0479">Metal-binding</keyword>
<evidence type="ECO:0000256" key="2">
    <source>
        <dbReference type="ARBA" id="ARBA00022723"/>
    </source>
</evidence>
<comment type="caution">
    <text evidence="3">The sequence shown here is derived from an EMBL/GenBank/DDBJ whole genome shotgun (WGS) entry which is preliminary data.</text>
</comment>
<name>A0ABN1BW98_9DEIO</name>
<organism evidence="3 4">
    <name type="scientific">Deinococcus depolymerans</name>
    <dbReference type="NCBI Taxonomy" id="392408"/>
    <lineage>
        <taxon>Bacteria</taxon>
        <taxon>Thermotogati</taxon>
        <taxon>Deinococcota</taxon>
        <taxon>Deinococci</taxon>
        <taxon>Deinococcales</taxon>
        <taxon>Deinococcaceae</taxon>
        <taxon>Deinococcus</taxon>
    </lineage>
</organism>
<dbReference type="RefSeq" id="WP_343757253.1">
    <property type="nucleotide sequence ID" value="NZ_BAAADB010000011.1"/>
</dbReference>
<dbReference type="Proteomes" id="UP001500191">
    <property type="component" value="Unassembled WGS sequence"/>
</dbReference>